<keyword evidence="5" id="KW-0963">Cytoplasm</keyword>
<gene>
    <name evidence="9" type="primary">LOC111100963</name>
</gene>
<evidence type="ECO:0000313" key="9">
    <source>
        <dbReference type="RefSeq" id="XP_022288851.1"/>
    </source>
</evidence>
<protein>
    <recommendedName>
        <fullName evidence="4">Cilia- and flagella-associated protein 300</fullName>
    </recommendedName>
</protein>
<keyword evidence="8" id="KW-1185">Reference proteome</keyword>
<dbReference type="GeneID" id="111100963"/>
<evidence type="ECO:0000256" key="7">
    <source>
        <dbReference type="ARBA" id="ARBA00023273"/>
    </source>
</evidence>
<evidence type="ECO:0000256" key="2">
    <source>
        <dbReference type="ARBA" id="ARBA00004430"/>
    </source>
</evidence>
<dbReference type="Pfam" id="PF14926">
    <property type="entry name" value="CFAP300"/>
    <property type="match status" value="1"/>
</dbReference>
<sequence length="262" mass="30393">MSGDNGPKYTFQYLDGRKFPSIESKENNQLFMKWSMKGRLCVQMFSFDQPFQSYQKDDFAKDFMKDPNVISNLRMISGDKWTAVGIPATSVSVEAVPCTVLSMTFFDRLTEKNVVRESGHISKCFDEFCGDFQISDELRKMLLIDDSDNYCLYSDSERDEFLFRIFFHICLGGRFNQYEDELQPYLDVTKQVYKDLISVQKNPETKELSIVSCVFSLTAKDGEDTFYPAKTEHENTFSYLVVDPIKRTATVFYHNFGASEFE</sequence>
<comment type="similarity">
    <text evidence="3">Belongs to the CFAP300 family.</text>
</comment>
<evidence type="ECO:0000256" key="6">
    <source>
        <dbReference type="ARBA" id="ARBA00023212"/>
    </source>
</evidence>
<proteinExistence type="inferred from homology"/>
<dbReference type="OrthoDB" id="10259249at2759"/>
<dbReference type="PANTHER" id="PTHR31078:SF1">
    <property type="entry name" value="CILIA- AND FLAGELLA-ASSOCIATED PROTEIN 300"/>
    <property type="match status" value="1"/>
</dbReference>
<dbReference type="GO" id="GO:0005930">
    <property type="term" value="C:axoneme"/>
    <property type="evidence" value="ECO:0007669"/>
    <property type="project" value="UniProtKB-SubCell"/>
</dbReference>
<comment type="subcellular location">
    <subcellularLocation>
        <location evidence="2">Cytoplasm</location>
        <location evidence="2">Cytoskeleton</location>
        <location evidence="2">Cilium axoneme</location>
    </subcellularLocation>
</comment>
<dbReference type="RefSeq" id="XP_022288851.1">
    <property type="nucleotide sequence ID" value="XM_022433143.1"/>
</dbReference>
<accession>A0A8B8ABJ4</accession>
<dbReference type="PANTHER" id="PTHR31078">
    <property type="entry name" value="CILIA- AND FLAGELLA-ASSOCIATED PROTEIN 300"/>
    <property type="match status" value="1"/>
</dbReference>
<evidence type="ECO:0000256" key="4">
    <source>
        <dbReference type="ARBA" id="ARBA00022174"/>
    </source>
</evidence>
<dbReference type="KEGG" id="cvn:111100963"/>
<comment type="function">
    <text evidence="1">Cilium- and flagellum-specific protein that plays a role in axonemal structure organization and motility. May play a role in outer and inner dynein arm assembly.</text>
</comment>
<dbReference type="AlphaFoldDB" id="A0A8B8ABJ4"/>
<evidence type="ECO:0000256" key="5">
    <source>
        <dbReference type="ARBA" id="ARBA00022490"/>
    </source>
</evidence>
<dbReference type="Proteomes" id="UP000694844">
    <property type="component" value="Chromosome 6"/>
</dbReference>
<dbReference type="InterPro" id="IPR029416">
    <property type="entry name" value="CFAP300"/>
</dbReference>
<name>A0A8B8ABJ4_CRAVI</name>
<reference evidence="9" key="1">
    <citation type="submission" date="2025-08" db="UniProtKB">
        <authorList>
            <consortium name="RefSeq"/>
        </authorList>
    </citation>
    <scope>IDENTIFICATION</scope>
    <source>
        <tissue evidence="9">Whole sample</tissue>
    </source>
</reference>
<evidence type="ECO:0000256" key="3">
    <source>
        <dbReference type="ARBA" id="ARBA00009205"/>
    </source>
</evidence>
<evidence type="ECO:0000256" key="1">
    <source>
        <dbReference type="ARBA" id="ARBA00002404"/>
    </source>
</evidence>
<keyword evidence="6" id="KW-0206">Cytoskeleton</keyword>
<evidence type="ECO:0000313" key="8">
    <source>
        <dbReference type="Proteomes" id="UP000694844"/>
    </source>
</evidence>
<organism evidence="8 9">
    <name type="scientific">Crassostrea virginica</name>
    <name type="common">Eastern oyster</name>
    <dbReference type="NCBI Taxonomy" id="6565"/>
    <lineage>
        <taxon>Eukaryota</taxon>
        <taxon>Metazoa</taxon>
        <taxon>Spiralia</taxon>
        <taxon>Lophotrochozoa</taxon>
        <taxon>Mollusca</taxon>
        <taxon>Bivalvia</taxon>
        <taxon>Autobranchia</taxon>
        <taxon>Pteriomorphia</taxon>
        <taxon>Ostreida</taxon>
        <taxon>Ostreoidea</taxon>
        <taxon>Ostreidae</taxon>
        <taxon>Crassostrea</taxon>
    </lineage>
</organism>
<keyword evidence="7" id="KW-0966">Cell projection</keyword>